<reference evidence="2" key="1">
    <citation type="submission" date="2017-04" db="EMBL/GenBank/DDBJ databases">
        <authorList>
            <person name="Criscuolo A."/>
        </authorList>
    </citation>
    <scope>NUCLEOTIDE SEQUENCE [LARGE SCALE GENOMIC DNA]</scope>
</reference>
<dbReference type="AlphaFoldDB" id="A0A1Y5Z2I4"/>
<evidence type="ECO:0000313" key="2">
    <source>
        <dbReference type="Proteomes" id="UP000194439"/>
    </source>
</evidence>
<accession>A0A1Y5Z2I4</accession>
<protein>
    <submittedName>
        <fullName evidence="1">Uncharacterized protein</fullName>
    </submittedName>
</protein>
<gene>
    <name evidence="1" type="ORF">BACERE00185_01009</name>
</gene>
<evidence type="ECO:0000313" key="1">
    <source>
        <dbReference type="EMBL" id="SMD78424.1"/>
    </source>
</evidence>
<organism evidence="1 2">
    <name type="scientific">Bacillus mobilis</name>
    <dbReference type="NCBI Taxonomy" id="2026190"/>
    <lineage>
        <taxon>Bacteria</taxon>
        <taxon>Bacillati</taxon>
        <taxon>Bacillota</taxon>
        <taxon>Bacilli</taxon>
        <taxon>Bacillales</taxon>
        <taxon>Bacillaceae</taxon>
        <taxon>Bacillus</taxon>
        <taxon>Bacillus cereus group</taxon>
    </lineage>
</organism>
<name>A0A1Y5Z2I4_9BACI</name>
<proteinExistence type="predicted"/>
<sequence length="210" mass="24111">MTVLIALAVRPTADLPPYLLMGADSLKINVSTDFKEITRDEDATKIHKINEKLVSMAGRIDTNFMDHFLNFVRENDTEINELSNKCLEYIKEFVCSDEAYEDTRFAVYIGSCENRTPKLAYIEVKKIDLPKHKLQIMEPPQVDSFAPGYAGSFKFPEDDDLTTAFEQRVMNNCFNRNLTCVKRAARDFLISAASRYPETCNQNIKFEVLR</sequence>
<dbReference type="RefSeq" id="WP_088027792.1">
    <property type="nucleotide sequence ID" value="NZ_FWZD01000033.1"/>
</dbReference>
<dbReference type="Proteomes" id="UP000194439">
    <property type="component" value="Unassembled WGS sequence"/>
</dbReference>
<dbReference type="EMBL" id="FWZD01000033">
    <property type="protein sequence ID" value="SMD78424.1"/>
    <property type="molecule type" value="Genomic_DNA"/>
</dbReference>